<dbReference type="HOGENOM" id="CLU_010969_1_0_1"/>
<evidence type="ECO:0000259" key="9">
    <source>
        <dbReference type="Pfam" id="PF00728"/>
    </source>
</evidence>
<comment type="catalytic activity">
    <reaction evidence="1">
        <text>Hydrolysis of terminal non-reducing N-acetyl-D-hexosamine residues in N-acetyl-beta-D-hexosaminides.</text>
        <dbReference type="EC" id="3.2.1.52"/>
    </reaction>
</comment>
<dbReference type="PRINTS" id="PR00738">
    <property type="entry name" value="GLHYDRLASE20"/>
</dbReference>
<dbReference type="Proteomes" id="UP000002624">
    <property type="component" value="Unassembled WGS sequence"/>
</dbReference>
<evidence type="ECO:0000313" key="11">
    <source>
        <dbReference type="EMBL" id="EER38105.1"/>
    </source>
</evidence>
<proteinExistence type="inferred from homology"/>
<feature type="domain" description="Beta-hexosaminidase bacterial type N-terminal" evidence="10">
    <location>
        <begin position="96"/>
        <end position="169"/>
    </location>
</feature>
<evidence type="ECO:0000256" key="4">
    <source>
        <dbReference type="ARBA" id="ARBA00022801"/>
    </source>
</evidence>
<dbReference type="EMBL" id="GG692432">
    <property type="protein sequence ID" value="EER38105.1"/>
    <property type="molecule type" value="Genomic_DNA"/>
</dbReference>
<dbReference type="OrthoDB" id="428480at2759"/>
<feature type="compositionally biased region" description="Basic and acidic residues" evidence="7">
    <location>
        <begin position="704"/>
        <end position="717"/>
    </location>
</feature>
<dbReference type="InterPro" id="IPR052764">
    <property type="entry name" value="GH20_Enzymes"/>
</dbReference>
<dbReference type="Pfam" id="PF00728">
    <property type="entry name" value="Glyco_hydro_20"/>
    <property type="match status" value="1"/>
</dbReference>
<evidence type="ECO:0000256" key="3">
    <source>
        <dbReference type="ARBA" id="ARBA00012663"/>
    </source>
</evidence>
<dbReference type="CDD" id="cd06564">
    <property type="entry name" value="GH20_DspB_LnbB-like"/>
    <property type="match status" value="1"/>
</dbReference>
<reference evidence="12" key="1">
    <citation type="submission" date="2009-05" db="EMBL/GenBank/DDBJ databases">
        <title>The genome sequence of Ajellomyces capsulatus strain H143.</title>
        <authorList>
            <person name="Champion M."/>
            <person name="Cuomo C.A."/>
            <person name="Ma L.-J."/>
            <person name="Henn M.R."/>
            <person name="Sil A."/>
            <person name="Goldman B."/>
            <person name="Young S.K."/>
            <person name="Kodira C.D."/>
            <person name="Zeng Q."/>
            <person name="Koehrsen M."/>
            <person name="Alvarado L."/>
            <person name="Berlin A.M."/>
            <person name="Borenstein D."/>
            <person name="Chen Z."/>
            <person name="Engels R."/>
            <person name="Freedman E."/>
            <person name="Gellesch M."/>
            <person name="Goldberg J."/>
            <person name="Griggs A."/>
            <person name="Gujja S."/>
            <person name="Heiman D.I."/>
            <person name="Hepburn T.A."/>
            <person name="Howarth C."/>
            <person name="Jen D."/>
            <person name="Larson L."/>
            <person name="Lewis B."/>
            <person name="Mehta T."/>
            <person name="Park D."/>
            <person name="Pearson M."/>
            <person name="Roberts A."/>
            <person name="Saif S."/>
            <person name="Shea T.D."/>
            <person name="Shenoy N."/>
            <person name="Sisk P."/>
            <person name="Stolte C."/>
            <person name="Sykes S."/>
            <person name="Walk T."/>
            <person name="White J."/>
            <person name="Yandava C."/>
            <person name="Klein B."/>
            <person name="McEwen J.G."/>
            <person name="Puccia R."/>
            <person name="Goldman G.H."/>
            <person name="Felipe M.S."/>
            <person name="Nino-Vega G."/>
            <person name="San-Blas G."/>
            <person name="Taylor J.W."/>
            <person name="Mendoza L."/>
            <person name="Galagan J.E."/>
            <person name="Nusbaum C."/>
            <person name="Birren B.W."/>
        </authorList>
    </citation>
    <scope>NUCLEOTIDE SEQUENCE [LARGE SCALE GENOMIC DNA]</scope>
    <source>
        <strain evidence="12">H143</strain>
    </source>
</reference>
<dbReference type="GO" id="GO:0004563">
    <property type="term" value="F:beta-N-acetylhexosaminidase activity"/>
    <property type="evidence" value="ECO:0007669"/>
    <property type="project" value="UniProtKB-EC"/>
</dbReference>
<evidence type="ECO:0000256" key="7">
    <source>
        <dbReference type="SAM" id="MobiDB-lite"/>
    </source>
</evidence>
<evidence type="ECO:0000256" key="5">
    <source>
        <dbReference type="ARBA" id="ARBA00023295"/>
    </source>
</evidence>
<dbReference type="AlphaFoldDB" id="C6HNQ9"/>
<dbReference type="InterPro" id="IPR015883">
    <property type="entry name" value="Glyco_hydro_20_cat"/>
</dbReference>
<dbReference type="eggNOG" id="KOG2499">
    <property type="taxonomic scope" value="Eukaryota"/>
</dbReference>
<feature type="domain" description="Glycoside hydrolase family 20 catalytic" evidence="9">
    <location>
        <begin position="172"/>
        <end position="333"/>
    </location>
</feature>
<dbReference type="EC" id="3.2.1.52" evidence="3"/>
<evidence type="ECO:0000256" key="2">
    <source>
        <dbReference type="ARBA" id="ARBA00006285"/>
    </source>
</evidence>
<feature type="chain" id="PRO_5002966047" description="beta-N-acetylhexosaminidase" evidence="8">
    <location>
        <begin position="18"/>
        <end position="776"/>
    </location>
</feature>
<evidence type="ECO:0000256" key="8">
    <source>
        <dbReference type="SAM" id="SignalP"/>
    </source>
</evidence>
<dbReference type="InterPro" id="IPR015882">
    <property type="entry name" value="HEX_bac_N"/>
</dbReference>
<evidence type="ECO:0000256" key="1">
    <source>
        <dbReference type="ARBA" id="ARBA00001231"/>
    </source>
</evidence>
<dbReference type="InterPro" id="IPR029018">
    <property type="entry name" value="Hex-like_dom2"/>
</dbReference>
<dbReference type="InterPro" id="IPR017853">
    <property type="entry name" value="GH"/>
</dbReference>
<dbReference type="Gene3D" id="3.30.379.10">
    <property type="entry name" value="Chitobiase/beta-hexosaminidase domain 2-like"/>
    <property type="match status" value="1"/>
</dbReference>
<keyword evidence="5" id="KW-0326">Glycosidase</keyword>
<dbReference type="SUPFAM" id="SSF55545">
    <property type="entry name" value="beta-N-acetylhexosaminidase-like domain"/>
    <property type="match status" value="1"/>
</dbReference>
<keyword evidence="8" id="KW-0732">Signal</keyword>
<feature type="signal peptide" evidence="8">
    <location>
        <begin position="1"/>
        <end position="17"/>
    </location>
</feature>
<evidence type="ECO:0000256" key="6">
    <source>
        <dbReference type="PIRSR" id="PIRSR625705-1"/>
    </source>
</evidence>
<dbReference type="PANTHER" id="PTHR43678:SF1">
    <property type="entry name" value="BETA-N-ACETYLHEXOSAMINIDASE"/>
    <property type="match status" value="1"/>
</dbReference>
<feature type="region of interest" description="Disordered" evidence="7">
    <location>
        <begin position="704"/>
        <end position="727"/>
    </location>
</feature>
<dbReference type="InterPro" id="IPR025705">
    <property type="entry name" value="Beta_hexosaminidase_sua/sub"/>
</dbReference>
<accession>C6HNQ9</accession>
<dbReference type="OMA" id="GWQWTPA"/>
<name>C6HNQ9_AJECH</name>
<protein>
    <recommendedName>
        <fullName evidence="3">beta-N-acetylhexosaminidase</fullName>
        <ecNumber evidence="3">3.2.1.52</ecNumber>
    </recommendedName>
</protein>
<sequence length="776" mass="86521">MRLLLPLLATAIAALQTLPPVDWPGSDNTPGSGFSISEAPKTVYIDEKFSERRDENGLTLIPPSGYEFAETFLSDLEQATGEKWTLKRIKEVPSDAKGIILGGFRQDADSLTYEDGTKSEEGYELEIKNGQVFVGGTGARGMYWGTHTFLQLLLVHGENEIPAGRIVDAPAYASRGYLLDAGRKWYTPSFLKELCTYASFFKMSEFQYHSSDNYPLNRGLNDTWYEVYSQFSLHPENEELKGVIQRANETLSRADFEDLQQHCARRGVTIIPEIEAPGHCLFLTKWKPELALEKKDLLDLTNPDSIPLVKSIWEEFLPWFQTKEVHIGADEYDPTLADVYIHFVNEMAKFVKSKSGKDIRIWGTYEPSDDMTISKDIIIQHWQYGQSDPILLNKDGYRYINSEDWWGYMSLKSDHTPIFPATYPQFFNNTRTLNFANKPDWQWEPSLFNPVNVTEQVKPGVKGNKGAIIAAWNDNGPFATTQLEAFYAMRNGIPVVAARMWAGSRGNRLDAETLSATIELLTNRAPGQNLDRRLPSEKGDKKAGDTLLEWSREKGSKKLGQGSKGMNYTLILDITGPFKLTSNDTSLSLDDGGNLVFNSDNWAYPLRSVAEGDGYDPGHPGRIWTNVTSSTHKPVTVPLTSQLTIKTDVIGGSRAWIDGKFSGRFEVYIYGGKNTLFSWNQMALVAPLDTIEGDGLKSLTLKKDIKDTPDAPDDPEHPSGTPPAASSFVAKSFNRNTLLPQARMKGNSVCDAGCGSTGASFRWSSLPEVTLAKILE</sequence>
<dbReference type="Pfam" id="PF02838">
    <property type="entry name" value="Glyco_hydro_20b"/>
    <property type="match status" value="1"/>
</dbReference>
<dbReference type="PANTHER" id="PTHR43678">
    <property type="entry name" value="PUTATIVE (AFU_ORTHOLOGUE AFUA_2G00640)-RELATED"/>
    <property type="match status" value="1"/>
</dbReference>
<dbReference type="VEuPathDB" id="FungiDB:HCDG_07840"/>
<gene>
    <name evidence="11" type="ORF">HCDG_07840</name>
</gene>
<evidence type="ECO:0000259" key="10">
    <source>
        <dbReference type="Pfam" id="PF02838"/>
    </source>
</evidence>
<organism evidence="11 12">
    <name type="scientific">Ajellomyces capsulatus (strain H143)</name>
    <name type="common">Darling's disease fungus</name>
    <name type="synonym">Histoplasma capsulatum</name>
    <dbReference type="NCBI Taxonomy" id="544712"/>
    <lineage>
        <taxon>Eukaryota</taxon>
        <taxon>Fungi</taxon>
        <taxon>Dikarya</taxon>
        <taxon>Ascomycota</taxon>
        <taxon>Pezizomycotina</taxon>
        <taxon>Eurotiomycetes</taxon>
        <taxon>Eurotiomycetidae</taxon>
        <taxon>Onygenales</taxon>
        <taxon>Ajellomycetaceae</taxon>
        <taxon>Histoplasma</taxon>
    </lineage>
</organism>
<dbReference type="SUPFAM" id="SSF51445">
    <property type="entry name" value="(Trans)glycosidases"/>
    <property type="match status" value="1"/>
</dbReference>
<dbReference type="STRING" id="544712.C6HNQ9"/>
<keyword evidence="4 11" id="KW-0378">Hydrolase</keyword>
<comment type="similarity">
    <text evidence="2">Belongs to the glycosyl hydrolase 20 family.</text>
</comment>
<evidence type="ECO:0000313" key="12">
    <source>
        <dbReference type="Proteomes" id="UP000002624"/>
    </source>
</evidence>
<feature type="active site" description="Proton donor" evidence="6">
    <location>
        <position position="331"/>
    </location>
</feature>
<dbReference type="Gene3D" id="3.20.20.80">
    <property type="entry name" value="Glycosidases"/>
    <property type="match status" value="1"/>
</dbReference>
<dbReference type="GO" id="GO:0005975">
    <property type="term" value="P:carbohydrate metabolic process"/>
    <property type="evidence" value="ECO:0007669"/>
    <property type="project" value="InterPro"/>
</dbReference>